<comment type="caution">
    <text evidence="1">The sequence shown here is derived from an EMBL/GenBank/DDBJ whole genome shotgun (WGS) entry which is preliminary data.</text>
</comment>
<name>A0A561PNC1_9BACT</name>
<accession>A0A561PNC1</accession>
<dbReference type="AlphaFoldDB" id="A0A561PNC1"/>
<gene>
    <name evidence="1" type="ORF">FHW36_10549</name>
</gene>
<organism evidence="1 2">
    <name type="scientific">Chitinophaga polysaccharea</name>
    <dbReference type="NCBI Taxonomy" id="1293035"/>
    <lineage>
        <taxon>Bacteria</taxon>
        <taxon>Pseudomonadati</taxon>
        <taxon>Bacteroidota</taxon>
        <taxon>Chitinophagia</taxon>
        <taxon>Chitinophagales</taxon>
        <taxon>Chitinophagaceae</taxon>
        <taxon>Chitinophaga</taxon>
    </lineage>
</organism>
<sequence length="59" mass="6884">MFYIKKFVTYWAIYNCANGASRLLTTREQEAVAREFPELACRQVVMVYFATVNSIKLMP</sequence>
<dbReference type="EMBL" id="VIWO01000005">
    <property type="protein sequence ID" value="TWF39612.1"/>
    <property type="molecule type" value="Genomic_DNA"/>
</dbReference>
<dbReference type="RefSeq" id="WP_145670808.1">
    <property type="nucleotide sequence ID" value="NZ_VIWO01000005.1"/>
</dbReference>
<protein>
    <submittedName>
        <fullName evidence="1">Uncharacterized protein</fullName>
    </submittedName>
</protein>
<keyword evidence="2" id="KW-1185">Reference proteome</keyword>
<evidence type="ECO:0000313" key="1">
    <source>
        <dbReference type="EMBL" id="TWF39612.1"/>
    </source>
</evidence>
<dbReference type="OrthoDB" id="680436at2"/>
<reference evidence="1 2" key="1">
    <citation type="submission" date="2019-06" db="EMBL/GenBank/DDBJ databases">
        <title>Sorghum-associated microbial communities from plants grown in Nebraska, USA.</title>
        <authorList>
            <person name="Schachtman D."/>
        </authorList>
    </citation>
    <scope>NUCLEOTIDE SEQUENCE [LARGE SCALE GENOMIC DNA]</scope>
    <source>
        <strain evidence="1 2">1209</strain>
    </source>
</reference>
<proteinExistence type="predicted"/>
<dbReference type="Proteomes" id="UP000320811">
    <property type="component" value="Unassembled WGS sequence"/>
</dbReference>
<evidence type="ECO:0000313" key="2">
    <source>
        <dbReference type="Proteomes" id="UP000320811"/>
    </source>
</evidence>